<keyword evidence="2" id="KW-1185">Reference proteome</keyword>
<organism evidence="1 2">
    <name type="scientific">Clunio marinus</name>
    <dbReference type="NCBI Taxonomy" id="568069"/>
    <lineage>
        <taxon>Eukaryota</taxon>
        <taxon>Metazoa</taxon>
        <taxon>Ecdysozoa</taxon>
        <taxon>Arthropoda</taxon>
        <taxon>Hexapoda</taxon>
        <taxon>Insecta</taxon>
        <taxon>Pterygota</taxon>
        <taxon>Neoptera</taxon>
        <taxon>Endopterygota</taxon>
        <taxon>Diptera</taxon>
        <taxon>Nematocera</taxon>
        <taxon>Chironomoidea</taxon>
        <taxon>Chironomidae</taxon>
        <taxon>Clunio</taxon>
    </lineage>
</organism>
<accession>A0A1J1HTX0</accession>
<dbReference type="EMBL" id="CVRI01000021">
    <property type="protein sequence ID" value="CRK91520.1"/>
    <property type="molecule type" value="Genomic_DNA"/>
</dbReference>
<dbReference type="Proteomes" id="UP000183832">
    <property type="component" value="Unassembled WGS sequence"/>
</dbReference>
<evidence type="ECO:0000313" key="1">
    <source>
        <dbReference type="EMBL" id="CRK91520.1"/>
    </source>
</evidence>
<proteinExistence type="predicted"/>
<dbReference type="AlphaFoldDB" id="A0A1J1HTX0"/>
<name>A0A1J1HTX0_9DIPT</name>
<evidence type="ECO:0000313" key="2">
    <source>
        <dbReference type="Proteomes" id="UP000183832"/>
    </source>
</evidence>
<protein>
    <submittedName>
        <fullName evidence="1">CLUMA_CG005181, isoform A</fullName>
    </submittedName>
</protein>
<sequence length="94" mass="10935">MRIQMPFKCFGENILLNEGGKAEICKTLMPEAVNNVTKSKRYFIVETFEKDKFHFEVYITKIYVHKFSTIEAKTKRVPIVAATMKISLKLKSED</sequence>
<gene>
    <name evidence="1" type="ORF">CLUMA_CG005181</name>
</gene>
<reference evidence="1 2" key="1">
    <citation type="submission" date="2015-04" db="EMBL/GenBank/DDBJ databases">
        <authorList>
            <person name="Syromyatnikov M.Y."/>
            <person name="Popov V.N."/>
        </authorList>
    </citation>
    <scope>NUCLEOTIDE SEQUENCE [LARGE SCALE GENOMIC DNA]</scope>
</reference>